<sequence>MPSMSQVEALFCRSAPWETATSRWVLPWALQGVQPNGALLEIGGGGGAMAAHILAASPEPQTTTITVTDFDPRMVTAAQDRLRAFGDRAHTRVADATALPFADGQFDMVVSFIMLHHVVDWEQALAEAVRVLKPGGVLVGYDLLSTPPARILHRLEGAPHRFIKPGQLLPELKKLPLTETSVQENVLLAKFRATRTPRPR</sequence>
<dbReference type="OrthoDB" id="9805171at2"/>
<dbReference type="AlphaFoldDB" id="F1YGL2"/>
<name>F1YGL2_9ACTN</name>
<feature type="domain" description="Methyltransferase type 11" evidence="1">
    <location>
        <begin position="40"/>
        <end position="139"/>
    </location>
</feature>
<reference evidence="2 3" key="1">
    <citation type="journal article" date="2011" name="J. Bacteriol.">
        <title>Draft Genome Sequence of Gordonia neofelifaecis NRRL B-59395, a Cholesterol-Degrading Actinomycete.</title>
        <authorList>
            <person name="Ge F."/>
            <person name="Li W."/>
            <person name="Chen G."/>
            <person name="Liu Y."/>
            <person name="Zhang G."/>
            <person name="Yong B."/>
            <person name="Wang Q."/>
            <person name="Wang N."/>
            <person name="Huang Z."/>
            <person name="Li W."/>
            <person name="Wang J."/>
            <person name="Wu C."/>
            <person name="Xie Q."/>
            <person name="Liu G."/>
        </authorList>
    </citation>
    <scope>NUCLEOTIDE SEQUENCE [LARGE SCALE GENOMIC DNA]</scope>
    <source>
        <strain evidence="2 3">NRRL B-59395</strain>
    </source>
</reference>
<evidence type="ECO:0000313" key="3">
    <source>
        <dbReference type="Proteomes" id="UP000035065"/>
    </source>
</evidence>
<comment type="caution">
    <text evidence="2">The sequence shown here is derived from an EMBL/GenBank/DDBJ whole genome shotgun (WGS) entry which is preliminary data.</text>
</comment>
<proteinExistence type="predicted"/>
<evidence type="ECO:0000259" key="1">
    <source>
        <dbReference type="Pfam" id="PF08241"/>
    </source>
</evidence>
<organism evidence="2 3">
    <name type="scientific">Gordonia neofelifaecis NRRL B-59395</name>
    <dbReference type="NCBI Taxonomy" id="644548"/>
    <lineage>
        <taxon>Bacteria</taxon>
        <taxon>Bacillati</taxon>
        <taxon>Actinomycetota</taxon>
        <taxon>Actinomycetes</taxon>
        <taxon>Mycobacteriales</taxon>
        <taxon>Gordoniaceae</taxon>
        <taxon>Gordonia</taxon>
    </lineage>
</organism>
<dbReference type="EMBL" id="AEUD01000003">
    <property type="protein sequence ID" value="EGD56342.1"/>
    <property type="molecule type" value="Genomic_DNA"/>
</dbReference>
<dbReference type="CDD" id="cd02440">
    <property type="entry name" value="AdoMet_MTases"/>
    <property type="match status" value="1"/>
</dbReference>
<dbReference type="Proteomes" id="UP000035065">
    <property type="component" value="Unassembled WGS sequence"/>
</dbReference>
<keyword evidence="3" id="KW-1185">Reference proteome</keyword>
<dbReference type="PANTHER" id="PTHR43591">
    <property type="entry name" value="METHYLTRANSFERASE"/>
    <property type="match status" value="1"/>
</dbReference>
<accession>F1YGL2</accession>
<dbReference type="GO" id="GO:0008757">
    <property type="term" value="F:S-adenosylmethionine-dependent methyltransferase activity"/>
    <property type="evidence" value="ECO:0007669"/>
    <property type="project" value="InterPro"/>
</dbReference>
<dbReference type="InterPro" id="IPR013216">
    <property type="entry name" value="Methyltransf_11"/>
</dbReference>
<evidence type="ECO:0000313" key="2">
    <source>
        <dbReference type="EMBL" id="EGD56342.1"/>
    </source>
</evidence>
<keyword evidence="2" id="KW-0489">Methyltransferase</keyword>
<dbReference type="SUPFAM" id="SSF53335">
    <property type="entry name" value="S-adenosyl-L-methionine-dependent methyltransferases"/>
    <property type="match status" value="1"/>
</dbReference>
<dbReference type="GO" id="GO:0032259">
    <property type="term" value="P:methylation"/>
    <property type="evidence" value="ECO:0007669"/>
    <property type="project" value="UniProtKB-KW"/>
</dbReference>
<dbReference type="Pfam" id="PF08241">
    <property type="entry name" value="Methyltransf_11"/>
    <property type="match status" value="1"/>
</dbReference>
<dbReference type="Gene3D" id="3.40.50.150">
    <property type="entry name" value="Vaccinia Virus protein VP39"/>
    <property type="match status" value="1"/>
</dbReference>
<dbReference type="eggNOG" id="COG2226">
    <property type="taxonomic scope" value="Bacteria"/>
</dbReference>
<keyword evidence="2" id="KW-0808">Transferase</keyword>
<dbReference type="PANTHER" id="PTHR43591:SF24">
    <property type="entry name" value="2-METHOXY-6-POLYPRENYL-1,4-BENZOQUINOL METHYLASE, MITOCHONDRIAL"/>
    <property type="match status" value="1"/>
</dbReference>
<gene>
    <name evidence="2" type="ORF">SCNU_05811</name>
</gene>
<dbReference type="InterPro" id="IPR029063">
    <property type="entry name" value="SAM-dependent_MTases_sf"/>
</dbReference>
<dbReference type="STRING" id="644548.SCNU_05811"/>
<protein>
    <submittedName>
        <fullName evidence="2">Type 11 methyltransferase</fullName>
    </submittedName>
</protein>